<name>A0A4R2P5S4_9BACL</name>
<keyword evidence="2" id="KW-1185">Reference proteome</keyword>
<evidence type="ECO:0000313" key="1">
    <source>
        <dbReference type="EMBL" id="TCP30210.1"/>
    </source>
</evidence>
<evidence type="ECO:0000313" key="2">
    <source>
        <dbReference type="Proteomes" id="UP000295416"/>
    </source>
</evidence>
<sequence>MEKKKQLGVDIDGCVFAIDADINNDEFMDKFIEFIESNGWHFGGGINQIDSNGKKVNTVKAKKTEGWGAE</sequence>
<gene>
    <name evidence="1" type="ORF">EV207_10633</name>
</gene>
<reference evidence="1 2" key="1">
    <citation type="submission" date="2019-03" db="EMBL/GenBank/DDBJ databases">
        <title>Genomic Encyclopedia of Type Strains, Phase IV (KMG-IV): sequencing the most valuable type-strain genomes for metagenomic binning, comparative biology and taxonomic classification.</title>
        <authorList>
            <person name="Goeker M."/>
        </authorList>
    </citation>
    <scope>NUCLEOTIDE SEQUENCE [LARGE SCALE GENOMIC DNA]</scope>
    <source>
        <strain evidence="1 2">DSM 19377</strain>
    </source>
</reference>
<dbReference type="AlphaFoldDB" id="A0A4R2P5S4"/>
<proteinExistence type="predicted"/>
<organism evidence="1 2">
    <name type="scientific">Scopulibacillus darangshiensis</name>
    <dbReference type="NCBI Taxonomy" id="442528"/>
    <lineage>
        <taxon>Bacteria</taxon>
        <taxon>Bacillati</taxon>
        <taxon>Bacillota</taxon>
        <taxon>Bacilli</taxon>
        <taxon>Bacillales</taxon>
        <taxon>Sporolactobacillaceae</taxon>
        <taxon>Scopulibacillus</taxon>
    </lineage>
</organism>
<dbReference type="RefSeq" id="WP_132744747.1">
    <property type="nucleotide sequence ID" value="NZ_SLXK01000006.1"/>
</dbReference>
<dbReference type="OrthoDB" id="2377022at2"/>
<dbReference type="EMBL" id="SLXK01000006">
    <property type="protein sequence ID" value="TCP30210.1"/>
    <property type="molecule type" value="Genomic_DNA"/>
</dbReference>
<comment type="caution">
    <text evidence="1">The sequence shown here is derived from an EMBL/GenBank/DDBJ whole genome shotgun (WGS) entry which is preliminary data.</text>
</comment>
<dbReference type="Proteomes" id="UP000295416">
    <property type="component" value="Unassembled WGS sequence"/>
</dbReference>
<protein>
    <submittedName>
        <fullName evidence="1">Uncharacterized protein</fullName>
    </submittedName>
</protein>
<accession>A0A4R2P5S4</accession>